<reference evidence="1" key="1">
    <citation type="submission" date="2018-02" db="EMBL/GenBank/DDBJ databases">
        <title>Rhizophora mucronata_Transcriptome.</title>
        <authorList>
            <person name="Meera S.P."/>
            <person name="Sreeshan A."/>
            <person name="Augustine A."/>
        </authorList>
    </citation>
    <scope>NUCLEOTIDE SEQUENCE</scope>
    <source>
        <tissue evidence="1">Leaf</tissue>
    </source>
</reference>
<protein>
    <submittedName>
        <fullName evidence="1">Uncharacterized protein MANES_13G008000</fullName>
    </submittedName>
</protein>
<dbReference type="EMBL" id="GGEC01076802">
    <property type="protein sequence ID" value="MBX57286.1"/>
    <property type="molecule type" value="Transcribed_RNA"/>
</dbReference>
<name>A0A2P2PRC8_RHIMU</name>
<evidence type="ECO:0000313" key="1">
    <source>
        <dbReference type="EMBL" id="MBX57286.1"/>
    </source>
</evidence>
<proteinExistence type="predicted"/>
<dbReference type="AlphaFoldDB" id="A0A2P2PRC8"/>
<accession>A0A2P2PRC8</accession>
<sequence>MKNLYSRSPSPLCTKHGSSLLFWVVHHHTVQKQSSQQASPLDLQYLHQNTL</sequence>
<organism evidence="1">
    <name type="scientific">Rhizophora mucronata</name>
    <name type="common">Asiatic mangrove</name>
    <dbReference type="NCBI Taxonomy" id="61149"/>
    <lineage>
        <taxon>Eukaryota</taxon>
        <taxon>Viridiplantae</taxon>
        <taxon>Streptophyta</taxon>
        <taxon>Embryophyta</taxon>
        <taxon>Tracheophyta</taxon>
        <taxon>Spermatophyta</taxon>
        <taxon>Magnoliopsida</taxon>
        <taxon>eudicotyledons</taxon>
        <taxon>Gunneridae</taxon>
        <taxon>Pentapetalae</taxon>
        <taxon>rosids</taxon>
        <taxon>fabids</taxon>
        <taxon>Malpighiales</taxon>
        <taxon>Rhizophoraceae</taxon>
        <taxon>Rhizophora</taxon>
    </lineage>
</organism>